<feature type="active site" evidence="6">
    <location>
        <position position="128"/>
    </location>
</feature>
<evidence type="ECO:0000256" key="2">
    <source>
        <dbReference type="ARBA" id="ARBA00022670"/>
    </source>
</evidence>
<dbReference type="PANTHER" id="PTHR13683">
    <property type="entry name" value="ASPARTYL PROTEASES"/>
    <property type="match status" value="1"/>
</dbReference>
<feature type="active site" evidence="6">
    <location>
        <position position="407"/>
    </location>
</feature>
<dbReference type="InterPro" id="IPR001461">
    <property type="entry name" value="Aspartic_peptidase_A1"/>
</dbReference>
<feature type="signal peptide" evidence="7">
    <location>
        <begin position="1"/>
        <end position="27"/>
    </location>
</feature>
<keyword evidence="7" id="KW-0732">Signal</keyword>
<protein>
    <recommendedName>
        <fullName evidence="8">Peptidase A1 domain-containing protein</fullName>
    </recommendedName>
</protein>
<organism evidence="9 10">
    <name type="scientific">Digitaria exilis</name>
    <dbReference type="NCBI Taxonomy" id="1010633"/>
    <lineage>
        <taxon>Eukaryota</taxon>
        <taxon>Viridiplantae</taxon>
        <taxon>Streptophyta</taxon>
        <taxon>Embryophyta</taxon>
        <taxon>Tracheophyta</taxon>
        <taxon>Spermatophyta</taxon>
        <taxon>Magnoliopsida</taxon>
        <taxon>Liliopsida</taxon>
        <taxon>Poales</taxon>
        <taxon>Poaceae</taxon>
        <taxon>PACMAD clade</taxon>
        <taxon>Panicoideae</taxon>
        <taxon>Panicodae</taxon>
        <taxon>Paniceae</taxon>
        <taxon>Anthephorinae</taxon>
        <taxon>Digitaria</taxon>
    </lineage>
</organism>
<sequence>MAPAPRAALLLAVLLLLLAAAAPGATATPGGGVFQVRRKFPAGGDASGNNISAFRVHDGRRHGRLLAAAELPLGGLGLPTDTGYVPSSPTSCSAGGEGINRDGPGARRLYFTDIKLGMPPKRFYVQVDTGSDILWVNCISCDQCPRKSGLGVRTHQPFPTPAPCFGRGSHLQMELSVRFDVNVTRHVPVQMDLTLFDPKASSTGSMVECDQEFCVSTYGGKLPKCSANVPCEYKVVYGDGSSTKGFFINDAVQFDQVTGDGQTKPGNASVTFGCGAQQGGDLGSANQALDGIIGFGQANTSMLSQLAAAGKVKKIFAHCLDTIKGGGIFAIGDVVQPKVKTTPLVPDMYVLQLAVSRHLCYTHTLSKFYLSRPHYNVNLKSIDVGGTTLQLPAHVFETGEKKGTIIDSGTTLTYLPELVFKEVMLAVFSKHEDIKFHSVQEFLCFQYSGSVDDGFPTITFRFEDDLALHVYPHEYFFANGNDIYCVGFQNGASQSEDGKDIVLMGDLVLSNKLVVYDLENQVIGWTDYNCSSSIKIKDDKTGATYTVNSHNISSGCRFHWHKSLVLLLVTVVSSYLIW</sequence>
<dbReference type="AlphaFoldDB" id="A0A835B540"/>
<dbReference type="EMBL" id="JACEFO010002041">
    <property type="protein sequence ID" value="KAF8688161.1"/>
    <property type="molecule type" value="Genomic_DNA"/>
</dbReference>
<dbReference type="CDD" id="cd05476">
    <property type="entry name" value="pepsin_A_like_plant"/>
    <property type="match status" value="1"/>
</dbReference>
<dbReference type="InterPro" id="IPR021109">
    <property type="entry name" value="Peptidase_aspartic_dom_sf"/>
</dbReference>
<evidence type="ECO:0000313" key="9">
    <source>
        <dbReference type="EMBL" id="KAF8688161.1"/>
    </source>
</evidence>
<dbReference type="OrthoDB" id="2747330at2759"/>
<dbReference type="InterPro" id="IPR034161">
    <property type="entry name" value="Pepsin-like_plant"/>
</dbReference>
<evidence type="ECO:0000256" key="5">
    <source>
        <dbReference type="ARBA" id="ARBA00023180"/>
    </source>
</evidence>
<accession>A0A835B540</accession>
<dbReference type="Pfam" id="PF14541">
    <property type="entry name" value="TAXi_C"/>
    <property type="match status" value="1"/>
</dbReference>
<dbReference type="Pfam" id="PF14543">
    <property type="entry name" value="TAXi_N"/>
    <property type="match status" value="2"/>
</dbReference>
<feature type="chain" id="PRO_5032448122" description="Peptidase A1 domain-containing protein" evidence="7">
    <location>
        <begin position="28"/>
        <end position="578"/>
    </location>
</feature>
<dbReference type="GO" id="GO:0006508">
    <property type="term" value="P:proteolysis"/>
    <property type="evidence" value="ECO:0007669"/>
    <property type="project" value="UniProtKB-KW"/>
</dbReference>
<evidence type="ECO:0000256" key="3">
    <source>
        <dbReference type="ARBA" id="ARBA00022750"/>
    </source>
</evidence>
<dbReference type="Proteomes" id="UP000636709">
    <property type="component" value="Unassembled WGS sequence"/>
</dbReference>
<dbReference type="Gene3D" id="2.40.70.10">
    <property type="entry name" value="Acid Proteases"/>
    <property type="match status" value="2"/>
</dbReference>
<evidence type="ECO:0000256" key="4">
    <source>
        <dbReference type="ARBA" id="ARBA00022801"/>
    </source>
</evidence>
<reference evidence="9" key="1">
    <citation type="submission" date="2020-07" db="EMBL/GenBank/DDBJ databases">
        <title>Genome sequence and genetic diversity analysis of an under-domesticated orphan crop, white fonio (Digitaria exilis).</title>
        <authorList>
            <person name="Bennetzen J.L."/>
            <person name="Chen S."/>
            <person name="Ma X."/>
            <person name="Wang X."/>
            <person name="Yssel A.E.J."/>
            <person name="Chaluvadi S.R."/>
            <person name="Johnson M."/>
            <person name="Gangashetty P."/>
            <person name="Hamidou F."/>
            <person name="Sanogo M.D."/>
            <person name="Zwaenepoel A."/>
            <person name="Wallace J."/>
            <person name="Van De Peer Y."/>
            <person name="Van Deynze A."/>
        </authorList>
    </citation>
    <scope>NUCLEOTIDE SEQUENCE</scope>
    <source>
        <tissue evidence="9">Leaves</tissue>
    </source>
</reference>
<evidence type="ECO:0000313" key="10">
    <source>
        <dbReference type="Proteomes" id="UP000636709"/>
    </source>
</evidence>
<gene>
    <name evidence="9" type="ORF">HU200_042391</name>
</gene>
<dbReference type="FunFam" id="2.40.70.10:FF:000056">
    <property type="entry name" value="Eukaryotic aspartyl protease family protein"/>
    <property type="match status" value="1"/>
</dbReference>
<keyword evidence="3" id="KW-0064">Aspartyl protease</keyword>
<dbReference type="PROSITE" id="PS51767">
    <property type="entry name" value="PEPTIDASE_A1"/>
    <property type="match status" value="1"/>
</dbReference>
<dbReference type="PRINTS" id="PR00792">
    <property type="entry name" value="PEPSIN"/>
</dbReference>
<dbReference type="SUPFAM" id="SSF50630">
    <property type="entry name" value="Acid proteases"/>
    <property type="match status" value="1"/>
</dbReference>
<evidence type="ECO:0000259" key="8">
    <source>
        <dbReference type="PROSITE" id="PS51767"/>
    </source>
</evidence>
<evidence type="ECO:0000256" key="7">
    <source>
        <dbReference type="SAM" id="SignalP"/>
    </source>
</evidence>
<evidence type="ECO:0000256" key="6">
    <source>
        <dbReference type="PIRSR" id="PIRSR601461-1"/>
    </source>
</evidence>
<dbReference type="InterPro" id="IPR032799">
    <property type="entry name" value="TAXi_C"/>
</dbReference>
<keyword evidence="2" id="KW-0645">Protease</keyword>
<keyword evidence="4" id="KW-0378">Hydrolase</keyword>
<evidence type="ECO:0000256" key="1">
    <source>
        <dbReference type="ARBA" id="ARBA00007447"/>
    </source>
</evidence>
<feature type="domain" description="Peptidase A1" evidence="8">
    <location>
        <begin position="110"/>
        <end position="526"/>
    </location>
</feature>
<dbReference type="PANTHER" id="PTHR13683:SF768">
    <property type="entry name" value="EUKARYOTIC ASPARTYL PROTEASE FAMILY PROTEIN"/>
    <property type="match status" value="1"/>
</dbReference>
<keyword evidence="5" id="KW-0325">Glycoprotein</keyword>
<comment type="similarity">
    <text evidence="1">Belongs to the peptidase A1 family.</text>
</comment>
<dbReference type="GO" id="GO:0004190">
    <property type="term" value="F:aspartic-type endopeptidase activity"/>
    <property type="evidence" value="ECO:0007669"/>
    <property type="project" value="UniProtKB-KW"/>
</dbReference>
<name>A0A835B540_9POAL</name>
<keyword evidence="10" id="KW-1185">Reference proteome</keyword>
<comment type="caution">
    <text evidence="9">The sequence shown here is derived from an EMBL/GenBank/DDBJ whole genome shotgun (WGS) entry which is preliminary data.</text>
</comment>
<proteinExistence type="inferred from homology"/>
<dbReference type="InterPro" id="IPR032861">
    <property type="entry name" value="TAXi_N"/>
</dbReference>
<dbReference type="InterPro" id="IPR033121">
    <property type="entry name" value="PEPTIDASE_A1"/>
</dbReference>